<evidence type="ECO:0000313" key="1">
    <source>
        <dbReference type="EMBL" id="KAI9901692.1"/>
    </source>
</evidence>
<name>A0ACC0V6B8_9HYPO</name>
<organism evidence="1 2">
    <name type="scientific">Trichothecium roseum</name>
    <dbReference type="NCBI Taxonomy" id="47278"/>
    <lineage>
        <taxon>Eukaryota</taxon>
        <taxon>Fungi</taxon>
        <taxon>Dikarya</taxon>
        <taxon>Ascomycota</taxon>
        <taxon>Pezizomycotina</taxon>
        <taxon>Sordariomycetes</taxon>
        <taxon>Hypocreomycetidae</taxon>
        <taxon>Hypocreales</taxon>
        <taxon>Hypocreales incertae sedis</taxon>
        <taxon>Trichothecium</taxon>
    </lineage>
</organism>
<dbReference type="Proteomes" id="UP001163324">
    <property type="component" value="Chromosome 3"/>
</dbReference>
<sequence>MKSFIPLLAPLAAAMPTKRGTFCGQWDLETAGDYTVYNNLWGMDSADSGEQCTTNNGLASDGSLSWSVDWTWVGGAGSVKSYPNVVVDIDNKPLGDVQSINAEWAWSYTGNNFIANVAFDLFTGKAADGDADYEFMIWLGAFGGAGPISSTGSPIATVDILGTSWNLFNGMNGNMNVFSFVASSNVENFSGDLTAFTKYLISEQGVDSAQILQSVGAGTEPFEGSGVVLATSKYSATVA</sequence>
<evidence type="ECO:0000313" key="2">
    <source>
        <dbReference type="Proteomes" id="UP001163324"/>
    </source>
</evidence>
<reference evidence="1" key="1">
    <citation type="submission" date="2022-10" db="EMBL/GenBank/DDBJ databases">
        <title>Complete Genome of Trichothecium roseum strain YXFP-22015, a Plant Pathogen Isolated from Citrus.</title>
        <authorList>
            <person name="Wang Y."/>
            <person name="Zhu L."/>
        </authorList>
    </citation>
    <scope>NUCLEOTIDE SEQUENCE</scope>
    <source>
        <strain evidence="1">YXFP-22015</strain>
    </source>
</reference>
<proteinExistence type="predicted"/>
<dbReference type="EMBL" id="CM047942">
    <property type="protein sequence ID" value="KAI9901692.1"/>
    <property type="molecule type" value="Genomic_DNA"/>
</dbReference>
<keyword evidence="2" id="KW-1185">Reference proteome</keyword>
<protein>
    <submittedName>
        <fullName evidence="1">Uncharacterized protein</fullName>
    </submittedName>
</protein>
<gene>
    <name evidence="1" type="ORF">N3K66_003509</name>
</gene>
<accession>A0ACC0V6B8</accession>
<comment type="caution">
    <text evidence="1">The sequence shown here is derived from an EMBL/GenBank/DDBJ whole genome shotgun (WGS) entry which is preliminary data.</text>
</comment>